<dbReference type="InterPro" id="IPR050445">
    <property type="entry name" value="Bact_polysacc_biosynth/exp"/>
</dbReference>
<dbReference type="Proteomes" id="UP000190888">
    <property type="component" value="Unassembled WGS sequence"/>
</dbReference>
<name>A0A1T4N583_9BACT</name>
<dbReference type="STRING" id="413434.SAMN04488132_104100"/>
<keyword evidence="3" id="KW-1185">Reference proteome</keyword>
<feature type="transmembrane region" description="Helical" evidence="1">
    <location>
        <begin position="331"/>
        <end position="353"/>
    </location>
</feature>
<reference evidence="2 3" key="1">
    <citation type="submission" date="2017-02" db="EMBL/GenBank/DDBJ databases">
        <authorList>
            <person name="Peterson S.W."/>
        </authorList>
    </citation>
    <scope>NUCLEOTIDE SEQUENCE [LARGE SCALE GENOMIC DNA]</scope>
    <source>
        <strain evidence="2 3">DSM 22335</strain>
    </source>
</reference>
<dbReference type="PANTHER" id="PTHR32309:SF31">
    <property type="entry name" value="CAPSULAR EXOPOLYSACCHARIDE FAMILY"/>
    <property type="match status" value="1"/>
</dbReference>
<dbReference type="AlphaFoldDB" id="A0A1T4N583"/>
<evidence type="ECO:0000313" key="2">
    <source>
        <dbReference type="EMBL" id="SJZ74413.1"/>
    </source>
</evidence>
<dbReference type="RefSeq" id="WP_078831085.1">
    <property type="nucleotide sequence ID" value="NZ_FUWH01000004.1"/>
</dbReference>
<keyword evidence="1" id="KW-0472">Membrane</keyword>
<keyword evidence="1" id="KW-1133">Transmembrane helix</keyword>
<protein>
    <submittedName>
        <fullName evidence="2">Chain length determinant protein</fullName>
    </submittedName>
</protein>
<evidence type="ECO:0000313" key="3">
    <source>
        <dbReference type="Proteomes" id="UP000190888"/>
    </source>
</evidence>
<organism evidence="2 3">
    <name type="scientific">Sediminibacterium ginsengisoli</name>
    <dbReference type="NCBI Taxonomy" id="413434"/>
    <lineage>
        <taxon>Bacteria</taxon>
        <taxon>Pseudomonadati</taxon>
        <taxon>Bacteroidota</taxon>
        <taxon>Chitinophagia</taxon>
        <taxon>Chitinophagales</taxon>
        <taxon>Chitinophagaceae</taxon>
        <taxon>Sediminibacterium</taxon>
    </lineage>
</organism>
<evidence type="ECO:0000256" key="1">
    <source>
        <dbReference type="SAM" id="Phobius"/>
    </source>
</evidence>
<accession>A0A1T4N583</accession>
<keyword evidence="1" id="KW-0812">Transmembrane</keyword>
<feature type="transmembrane region" description="Helical" evidence="1">
    <location>
        <begin position="32"/>
        <end position="52"/>
    </location>
</feature>
<dbReference type="OrthoDB" id="745212at2"/>
<proteinExistence type="predicted"/>
<gene>
    <name evidence="2" type="ORF">SAMN04488132_104100</name>
</gene>
<dbReference type="EMBL" id="FUWH01000004">
    <property type="protein sequence ID" value="SJZ74413.1"/>
    <property type="molecule type" value="Genomic_DNA"/>
</dbReference>
<sequence length="357" mass="39296">MQDVRENNENSVSIKTQILALKGWINHLRTKWVILLAAAIIGAAIGFTYGLFQKVKYTASLSFVLEDEKSSGGLSGALGLASQFGLDLGGGGGSAFSGSNLILLMKSRSMIERVLLSPIVTRGKDISMIDRYLEFKGLRKKWAGKNLALASVSFPVNADRKSFTIQQDSILGEVYATLAEKNIVASQKDKKSTIYSVDMVSEDEMFAKRFVEQLVNEVSQYYIDTKSKKAQINFQVLQNQVDSVRQELNSSLSGAAVANDRTYNLNPAFNIQRVPSSKKQIDVQANTAILTELVKNFELAKVTLRRETPLIQTIDTPILPLKRTEDGTLRLLAGGAFLGMIVAIAFIFLILAFKKIS</sequence>
<dbReference type="PANTHER" id="PTHR32309">
    <property type="entry name" value="TYROSINE-PROTEIN KINASE"/>
    <property type="match status" value="1"/>
</dbReference>